<organism evidence="4 5">
    <name type="scientific">Catenulispora acidiphila (strain DSM 44928 / JCM 14897 / NBRC 102108 / NRRL B-24433 / ID139908)</name>
    <dbReference type="NCBI Taxonomy" id="479433"/>
    <lineage>
        <taxon>Bacteria</taxon>
        <taxon>Bacillati</taxon>
        <taxon>Actinomycetota</taxon>
        <taxon>Actinomycetes</taxon>
        <taxon>Catenulisporales</taxon>
        <taxon>Catenulisporaceae</taxon>
        <taxon>Catenulispora</taxon>
    </lineage>
</organism>
<dbReference type="SUPFAM" id="SSF48498">
    <property type="entry name" value="Tetracyclin repressor-like, C-terminal domain"/>
    <property type="match status" value="1"/>
</dbReference>
<dbReference type="PANTHER" id="PTHR30328">
    <property type="entry name" value="TRANSCRIPTIONAL REPRESSOR"/>
    <property type="match status" value="1"/>
</dbReference>
<reference evidence="4 5" key="1">
    <citation type="journal article" date="2009" name="Stand. Genomic Sci.">
        <title>Complete genome sequence of Catenulispora acidiphila type strain (ID 139908).</title>
        <authorList>
            <person name="Copeland A."/>
            <person name="Lapidus A."/>
            <person name="Glavina Del Rio T."/>
            <person name="Nolan M."/>
            <person name="Lucas S."/>
            <person name="Chen F."/>
            <person name="Tice H."/>
            <person name="Cheng J.F."/>
            <person name="Bruce D."/>
            <person name="Goodwin L."/>
            <person name="Pitluck S."/>
            <person name="Mikhailova N."/>
            <person name="Pati A."/>
            <person name="Ivanova N."/>
            <person name="Mavromatis K."/>
            <person name="Chen A."/>
            <person name="Palaniappan K."/>
            <person name="Chain P."/>
            <person name="Land M."/>
            <person name="Hauser L."/>
            <person name="Chang Y.J."/>
            <person name="Jeffries C.D."/>
            <person name="Chertkov O."/>
            <person name="Brettin T."/>
            <person name="Detter J.C."/>
            <person name="Han C."/>
            <person name="Ali Z."/>
            <person name="Tindall B.J."/>
            <person name="Goker M."/>
            <person name="Bristow J."/>
            <person name="Eisen J.A."/>
            <person name="Markowitz V."/>
            <person name="Hugenholtz P."/>
            <person name="Kyrpides N.C."/>
            <person name="Klenk H.P."/>
        </authorList>
    </citation>
    <scope>NUCLEOTIDE SEQUENCE [LARGE SCALE GENOMIC DNA]</scope>
    <source>
        <strain evidence="5">DSM 44928 / JCM 14897 / NBRC 102108 / NRRL B-24433 / ID139908</strain>
    </source>
</reference>
<dbReference type="AlphaFoldDB" id="C7Q070"/>
<dbReference type="InterPro" id="IPR041467">
    <property type="entry name" value="Sco4008_C"/>
</dbReference>
<dbReference type="Pfam" id="PF17926">
    <property type="entry name" value="TetR_C_21"/>
    <property type="match status" value="1"/>
</dbReference>
<dbReference type="PANTHER" id="PTHR30328:SF54">
    <property type="entry name" value="HTH-TYPE TRANSCRIPTIONAL REPRESSOR SCO4008"/>
    <property type="match status" value="1"/>
</dbReference>
<proteinExistence type="predicted"/>
<dbReference type="InterPro" id="IPR009057">
    <property type="entry name" value="Homeodomain-like_sf"/>
</dbReference>
<keyword evidence="5" id="KW-1185">Reference proteome</keyword>
<dbReference type="EMBL" id="CP001700">
    <property type="protein sequence ID" value="ACU75563.1"/>
    <property type="molecule type" value="Genomic_DNA"/>
</dbReference>
<dbReference type="GO" id="GO:0003677">
    <property type="term" value="F:DNA binding"/>
    <property type="evidence" value="ECO:0007669"/>
    <property type="project" value="UniProtKB-UniRule"/>
</dbReference>
<dbReference type="STRING" id="479433.Caci_6717"/>
<feature type="domain" description="HTH tetR-type" evidence="3">
    <location>
        <begin position="4"/>
        <end position="64"/>
    </location>
</feature>
<dbReference type="eggNOG" id="COG1309">
    <property type="taxonomic scope" value="Bacteria"/>
</dbReference>
<evidence type="ECO:0000313" key="5">
    <source>
        <dbReference type="Proteomes" id="UP000000851"/>
    </source>
</evidence>
<gene>
    <name evidence="4" type="ordered locus">Caci_6717</name>
</gene>
<dbReference type="InterPro" id="IPR001647">
    <property type="entry name" value="HTH_TetR"/>
</dbReference>
<dbReference type="PRINTS" id="PR00455">
    <property type="entry name" value="HTHTETR"/>
</dbReference>
<feature type="DNA-binding region" description="H-T-H motif" evidence="2">
    <location>
        <begin position="27"/>
        <end position="46"/>
    </location>
</feature>
<dbReference type="OrthoDB" id="4726108at2"/>
<evidence type="ECO:0000313" key="4">
    <source>
        <dbReference type="EMBL" id="ACU75563.1"/>
    </source>
</evidence>
<sequence length="195" mass="21392">MAAQETKARILAAAFQEFAEYGVAGARVDRIAKNAACNKNLIYVYFASKENLFATVLDHHLADAYAGLEFTPQNLPDLTRRVFDYVQANPDVYRLLAWATLERTAARPPARAREHDRKIPLIRDEQTSGTVDGALPPELILMAVMALATAWSPAFPFGATANPGTSLEPAVIREAVGEMVERIVRPAPAQESSQR</sequence>
<evidence type="ECO:0000259" key="3">
    <source>
        <dbReference type="PROSITE" id="PS50977"/>
    </source>
</evidence>
<dbReference type="SUPFAM" id="SSF46689">
    <property type="entry name" value="Homeodomain-like"/>
    <property type="match status" value="1"/>
</dbReference>
<evidence type="ECO:0000256" key="1">
    <source>
        <dbReference type="ARBA" id="ARBA00023125"/>
    </source>
</evidence>
<protein>
    <submittedName>
        <fullName evidence="4">Transcriptional regulator, TetR family</fullName>
    </submittedName>
</protein>
<name>C7Q070_CATAD</name>
<dbReference type="KEGG" id="cai:Caci_6717"/>
<dbReference type="PROSITE" id="PS50977">
    <property type="entry name" value="HTH_TETR_2"/>
    <property type="match status" value="1"/>
</dbReference>
<dbReference type="InterPro" id="IPR036271">
    <property type="entry name" value="Tet_transcr_reg_TetR-rel_C_sf"/>
</dbReference>
<dbReference type="InParanoid" id="C7Q070"/>
<dbReference type="GO" id="GO:0006355">
    <property type="term" value="P:regulation of DNA-templated transcription"/>
    <property type="evidence" value="ECO:0007669"/>
    <property type="project" value="UniProtKB-ARBA"/>
</dbReference>
<evidence type="ECO:0000256" key="2">
    <source>
        <dbReference type="PROSITE-ProRule" id="PRU00335"/>
    </source>
</evidence>
<accession>C7Q070</accession>
<dbReference type="Pfam" id="PF00440">
    <property type="entry name" value="TetR_N"/>
    <property type="match status" value="1"/>
</dbReference>
<dbReference type="InterPro" id="IPR050109">
    <property type="entry name" value="HTH-type_TetR-like_transc_reg"/>
</dbReference>
<dbReference type="RefSeq" id="WP_015795292.1">
    <property type="nucleotide sequence ID" value="NC_013131.1"/>
</dbReference>
<dbReference type="HOGENOM" id="CLU_069356_1_2_11"/>
<keyword evidence="1 2" id="KW-0238">DNA-binding</keyword>
<dbReference type="Proteomes" id="UP000000851">
    <property type="component" value="Chromosome"/>
</dbReference>
<dbReference type="Gene3D" id="1.10.357.10">
    <property type="entry name" value="Tetracycline Repressor, domain 2"/>
    <property type="match status" value="1"/>
</dbReference>